<organism evidence="2 3">
    <name type="scientific">Cephalotrichum gorgonifer</name>
    <dbReference type="NCBI Taxonomy" id="2041049"/>
    <lineage>
        <taxon>Eukaryota</taxon>
        <taxon>Fungi</taxon>
        <taxon>Dikarya</taxon>
        <taxon>Ascomycota</taxon>
        <taxon>Pezizomycotina</taxon>
        <taxon>Sordariomycetes</taxon>
        <taxon>Hypocreomycetidae</taxon>
        <taxon>Microascales</taxon>
        <taxon>Microascaceae</taxon>
        <taxon>Cephalotrichum</taxon>
    </lineage>
</organism>
<feature type="signal peptide" evidence="1">
    <location>
        <begin position="1"/>
        <end position="18"/>
    </location>
</feature>
<proteinExistence type="predicted"/>
<dbReference type="AlphaFoldDB" id="A0AAE8N367"/>
<name>A0AAE8N367_9PEZI</name>
<evidence type="ECO:0000256" key="1">
    <source>
        <dbReference type="SAM" id="SignalP"/>
    </source>
</evidence>
<evidence type="ECO:0000313" key="3">
    <source>
        <dbReference type="Proteomes" id="UP001187682"/>
    </source>
</evidence>
<evidence type="ECO:0000313" key="2">
    <source>
        <dbReference type="EMBL" id="SPO04000.1"/>
    </source>
</evidence>
<keyword evidence="1" id="KW-0732">Signal</keyword>
<accession>A0AAE8N367</accession>
<feature type="chain" id="PRO_5042195149" evidence="1">
    <location>
        <begin position="19"/>
        <end position="105"/>
    </location>
</feature>
<keyword evidence="3" id="KW-1185">Reference proteome</keyword>
<dbReference type="Proteomes" id="UP001187682">
    <property type="component" value="Unassembled WGS sequence"/>
</dbReference>
<reference evidence="2" key="1">
    <citation type="submission" date="2018-03" db="EMBL/GenBank/DDBJ databases">
        <authorList>
            <person name="Guldener U."/>
        </authorList>
    </citation>
    <scope>NUCLEOTIDE SEQUENCE</scope>
</reference>
<comment type="caution">
    <text evidence="2">The sequence shown here is derived from an EMBL/GenBank/DDBJ whole genome shotgun (WGS) entry which is preliminary data.</text>
</comment>
<dbReference type="EMBL" id="ONZQ02000009">
    <property type="protein sequence ID" value="SPO04000.1"/>
    <property type="molecule type" value="Genomic_DNA"/>
</dbReference>
<gene>
    <name evidence="2" type="ORF">DNG_06683</name>
</gene>
<protein>
    <submittedName>
        <fullName evidence="2">Uncharacterized protein</fullName>
    </submittedName>
</protein>
<sequence length="105" mass="11196">MRLLALTTLLALVGAQEAARCSSDIPNNTLWIAGDRAYTCAPFKDTTFVGKPGNYCISTRMDALEGGADRCRTSADCGTGICALMDSRKVCWKLTWGGKCANPGE</sequence>